<dbReference type="PANTHER" id="PTHR43841:SF3">
    <property type="entry name" value="(3R)-HYDROXYACYL-ACP DEHYDRATASE SUBUNIT HADB"/>
    <property type="match status" value="1"/>
</dbReference>
<keyword evidence="3" id="KW-1185">Reference proteome</keyword>
<dbReference type="InterPro" id="IPR002539">
    <property type="entry name" value="MaoC-like_dom"/>
</dbReference>
<dbReference type="Gene3D" id="3.10.129.10">
    <property type="entry name" value="Hotdog Thioesterase"/>
    <property type="match status" value="1"/>
</dbReference>
<feature type="domain" description="MaoC-like" evidence="1">
    <location>
        <begin position="12"/>
        <end position="97"/>
    </location>
</feature>
<dbReference type="SUPFAM" id="SSF54637">
    <property type="entry name" value="Thioesterase/thiol ester dehydrase-isomerase"/>
    <property type="match status" value="1"/>
</dbReference>
<dbReference type="Proteomes" id="UP000005439">
    <property type="component" value="Chromosome"/>
</dbReference>
<reference evidence="2 3" key="2">
    <citation type="journal article" date="2012" name="Stand. Genomic Sci.">
        <title>Complete genome sequence of the moderately thermophilic mineral-sulfide-oxidizing firmicute Sulfobacillus acidophilus type strain (NAL(T)).</title>
        <authorList>
            <person name="Anderson I."/>
            <person name="Chertkov O."/>
            <person name="Chen A."/>
            <person name="Saunders E."/>
            <person name="Lapidus A."/>
            <person name="Nolan M."/>
            <person name="Lucas S."/>
            <person name="Hammon N."/>
            <person name="Deshpande S."/>
            <person name="Cheng J.F."/>
            <person name="Han C."/>
            <person name="Tapia R."/>
            <person name="Goodwin L.A."/>
            <person name="Pitluck S."/>
            <person name="Liolios K."/>
            <person name="Pagani I."/>
            <person name="Ivanova N."/>
            <person name="Mikhailova N."/>
            <person name="Pati A."/>
            <person name="Palaniappan K."/>
            <person name="Land M."/>
            <person name="Pan C."/>
            <person name="Rohde M."/>
            <person name="Pukall R."/>
            <person name="Goker M."/>
            <person name="Detter J.C."/>
            <person name="Woyke T."/>
            <person name="Bristow J."/>
            <person name="Eisen J.A."/>
            <person name="Markowitz V."/>
            <person name="Hugenholtz P."/>
            <person name="Kyrpides N.C."/>
            <person name="Klenk H.P."/>
            <person name="Mavromatis K."/>
        </authorList>
    </citation>
    <scope>NUCLEOTIDE SEQUENCE [LARGE SCALE GENOMIC DNA]</scope>
    <source>
        <strain evidence="3">ATCC 700253 / DSM 10332 / NAL</strain>
    </source>
</reference>
<evidence type="ECO:0000259" key="1">
    <source>
        <dbReference type="Pfam" id="PF01575"/>
    </source>
</evidence>
<dbReference type="InterPro" id="IPR029069">
    <property type="entry name" value="HotDog_dom_sf"/>
</dbReference>
<protein>
    <submittedName>
        <fullName evidence="2">MaoC domain protein dehydratase</fullName>
    </submittedName>
</protein>
<sequence>MWQAGDTVSLGTMQLSREQIVRYAGASGDFNPIHYDEDRARGFGLPGVIAHGMLSMGVLARLMGQAAPPGSRIERYGVRFRTMVRPQEPLTATARVISVDGDGRVVLDLVLRHDDGRVAVSGEAVLTPLSQKPVTKGER</sequence>
<accession>G8TSB1</accession>
<reference evidence="3" key="1">
    <citation type="submission" date="2011-12" db="EMBL/GenBank/DDBJ databases">
        <title>The complete genome of chromosome of Sulfobacillus acidophilus DSM 10332.</title>
        <authorList>
            <person name="Lucas S."/>
            <person name="Han J."/>
            <person name="Lapidus A."/>
            <person name="Bruce D."/>
            <person name="Goodwin L."/>
            <person name="Pitluck S."/>
            <person name="Peters L."/>
            <person name="Kyrpides N."/>
            <person name="Mavromatis K."/>
            <person name="Ivanova N."/>
            <person name="Mikhailova N."/>
            <person name="Chertkov O."/>
            <person name="Saunders E."/>
            <person name="Detter J.C."/>
            <person name="Tapia R."/>
            <person name="Han C."/>
            <person name="Land M."/>
            <person name="Hauser L."/>
            <person name="Markowitz V."/>
            <person name="Cheng J.-F."/>
            <person name="Hugenholtz P."/>
            <person name="Woyke T."/>
            <person name="Wu D."/>
            <person name="Pukall R."/>
            <person name="Gehrich-Schroeter G."/>
            <person name="Schneider S."/>
            <person name="Klenk H.-P."/>
            <person name="Eisen J.A."/>
        </authorList>
    </citation>
    <scope>NUCLEOTIDE SEQUENCE [LARGE SCALE GENOMIC DNA]</scope>
    <source>
        <strain evidence="3">ATCC 700253 / DSM 10332 / NAL</strain>
    </source>
</reference>
<name>G8TSB1_SULAD</name>
<dbReference type="PATRIC" id="fig|679936.5.peg.2095"/>
<dbReference type="EMBL" id="CP003179">
    <property type="protein sequence ID" value="AEW05523.1"/>
    <property type="molecule type" value="Genomic_DNA"/>
</dbReference>
<dbReference type="Pfam" id="PF01575">
    <property type="entry name" value="MaoC_dehydratas"/>
    <property type="match status" value="1"/>
</dbReference>
<dbReference type="AlphaFoldDB" id="G8TSB1"/>
<gene>
    <name evidence="2" type="ordered locus">Sulac_2033</name>
</gene>
<proteinExistence type="predicted"/>
<evidence type="ECO:0000313" key="3">
    <source>
        <dbReference type="Proteomes" id="UP000005439"/>
    </source>
</evidence>
<organism evidence="2 3">
    <name type="scientific">Sulfobacillus acidophilus (strain ATCC 700253 / DSM 10332 / NAL)</name>
    <dbReference type="NCBI Taxonomy" id="679936"/>
    <lineage>
        <taxon>Bacteria</taxon>
        <taxon>Bacillati</taxon>
        <taxon>Bacillota</taxon>
        <taxon>Clostridia</taxon>
        <taxon>Eubacteriales</taxon>
        <taxon>Clostridiales Family XVII. Incertae Sedis</taxon>
        <taxon>Sulfobacillus</taxon>
    </lineage>
</organism>
<dbReference type="KEGG" id="sap:Sulac_2033"/>
<dbReference type="HOGENOM" id="CLU_094876_4_1_9"/>
<evidence type="ECO:0000313" key="2">
    <source>
        <dbReference type="EMBL" id="AEW05523.1"/>
    </source>
</evidence>
<dbReference type="STRING" id="679936.Sulac_2033"/>
<dbReference type="PANTHER" id="PTHR43841">
    <property type="entry name" value="3-HYDROXYACYL-THIOESTER DEHYDRATASE HTDX-RELATED"/>
    <property type="match status" value="1"/>
</dbReference>